<dbReference type="InterPro" id="IPR036291">
    <property type="entry name" value="NAD(P)-bd_dom_sf"/>
</dbReference>
<evidence type="ECO:0000313" key="2">
    <source>
        <dbReference type="EMBL" id="MBB1124677.1"/>
    </source>
</evidence>
<dbReference type="InterPro" id="IPR001509">
    <property type="entry name" value="Epimerase_deHydtase"/>
</dbReference>
<gene>
    <name evidence="2" type="ORF">HUK38_00340</name>
</gene>
<dbReference type="PANTHER" id="PTHR48079:SF6">
    <property type="entry name" value="NAD(P)-BINDING DOMAIN-CONTAINING PROTEIN-RELATED"/>
    <property type="match status" value="1"/>
</dbReference>
<name>A0A839HBT0_9GAMM</name>
<feature type="domain" description="NAD-dependent epimerase/dehydratase" evidence="1">
    <location>
        <begin position="5"/>
        <end position="209"/>
    </location>
</feature>
<dbReference type="Pfam" id="PF01370">
    <property type="entry name" value="Epimerase"/>
    <property type="match status" value="1"/>
</dbReference>
<dbReference type="CDD" id="cd05266">
    <property type="entry name" value="SDR_a4"/>
    <property type="match status" value="1"/>
</dbReference>
<reference evidence="2 3" key="1">
    <citation type="journal article" date="2020" name="Arch. Microbiol.">
        <title>The genome sequence of the giant phototrophic gammaproteobacterium Thiospirillum jenense gives insight into its physiological properties and phylogenetic relationships.</title>
        <authorList>
            <person name="Imhoff J.F."/>
            <person name="Meyer T.E."/>
            <person name="Kyndt J.A."/>
        </authorList>
    </citation>
    <scope>NUCLEOTIDE SEQUENCE [LARGE SCALE GENOMIC DNA]</scope>
    <source>
        <strain evidence="2 3">DSM 216</strain>
    </source>
</reference>
<dbReference type="InterPro" id="IPR051783">
    <property type="entry name" value="NAD(P)-dependent_oxidoreduct"/>
</dbReference>
<organism evidence="2 3">
    <name type="scientific">Thiospirillum jenense</name>
    <dbReference type="NCBI Taxonomy" id="1653858"/>
    <lineage>
        <taxon>Bacteria</taxon>
        <taxon>Pseudomonadati</taxon>
        <taxon>Pseudomonadota</taxon>
        <taxon>Gammaproteobacteria</taxon>
        <taxon>Chromatiales</taxon>
        <taxon>Chromatiaceae</taxon>
        <taxon>Thiospirillum</taxon>
    </lineage>
</organism>
<dbReference type="GO" id="GO:0004029">
    <property type="term" value="F:aldehyde dehydrogenase (NAD+) activity"/>
    <property type="evidence" value="ECO:0007669"/>
    <property type="project" value="TreeGrafter"/>
</dbReference>
<keyword evidence="3" id="KW-1185">Reference proteome</keyword>
<evidence type="ECO:0000259" key="1">
    <source>
        <dbReference type="Pfam" id="PF01370"/>
    </source>
</evidence>
<dbReference type="Proteomes" id="UP000548632">
    <property type="component" value="Unassembled WGS sequence"/>
</dbReference>
<sequence>MHILGCGYIGCALARRLIANQHPVIGVARSASSCAAITATGATACQLDLEHHPLAALHCADQLVFHSAPPSSHDDQDHLTARLVSHFLSTGNPRRVVYLSTTGVYGDCHGDWVDETWPVRPLAARAKRRVDAEQRLQTWAAASGGELVILRVAGIYAADRLPLERLRNGLPVVAAAEAPWSNRIHADDLVTICLAAMERAPAGAIYNVCDNQPSTMTDYFCQVAAAVGLPAPPQIPLSAAPAHLSPGLLSYMQESRRLRNDKVLTELGVTLRYPTLADGLADLHPVT</sequence>
<comment type="caution">
    <text evidence="2">The sequence shown here is derived from an EMBL/GenBank/DDBJ whole genome shotgun (WGS) entry which is preliminary data.</text>
</comment>
<dbReference type="RefSeq" id="WP_182581781.1">
    <property type="nucleotide sequence ID" value="NZ_JABVCQ010000001.1"/>
</dbReference>
<dbReference type="EMBL" id="JABVCQ010000001">
    <property type="protein sequence ID" value="MBB1124677.1"/>
    <property type="molecule type" value="Genomic_DNA"/>
</dbReference>
<protein>
    <submittedName>
        <fullName evidence="2">SDR family oxidoreductase</fullName>
    </submittedName>
</protein>
<dbReference type="Gene3D" id="3.40.50.720">
    <property type="entry name" value="NAD(P)-binding Rossmann-like Domain"/>
    <property type="match status" value="1"/>
</dbReference>
<proteinExistence type="predicted"/>
<dbReference type="AlphaFoldDB" id="A0A839HBT0"/>
<dbReference type="SUPFAM" id="SSF51735">
    <property type="entry name" value="NAD(P)-binding Rossmann-fold domains"/>
    <property type="match status" value="1"/>
</dbReference>
<evidence type="ECO:0000313" key="3">
    <source>
        <dbReference type="Proteomes" id="UP000548632"/>
    </source>
</evidence>
<accession>A0A839HBT0</accession>
<dbReference type="GO" id="GO:0005737">
    <property type="term" value="C:cytoplasm"/>
    <property type="evidence" value="ECO:0007669"/>
    <property type="project" value="TreeGrafter"/>
</dbReference>
<dbReference type="PANTHER" id="PTHR48079">
    <property type="entry name" value="PROTEIN YEEZ"/>
    <property type="match status" value="1"/>
</dbReference>